<name>A0A2G9FWN7_9LAMI</name>
<evidence type="ECO:0000313" key="1">
    <source>
        <dbReference type="EMBL" id="PIM97463.1"/>
    </source>
</evidence>
<keyword evidence="2" id="KW-1185">Reference proteome</keyword>
<organism evidence="1 2">
    <name type="scientific">Handroanthus impetiginosus</name>
    <dbReference type="NCBI Taxonomy" id="429701"/>
    <lineage>
        <taxon>Eukaryota</taxon>
        <taxon>Viridiplantae</taxon>
        <taxon>Streptophyta</taxon>
        <taxon>Embryophyta</taxon>
        <taxon>Tracheophyta</taxon>
        <taxon>Spermatophyta</taxon>
        <taxon>Magnoliopsida</taxon>
        <taxon>eudicotyledons</taxon>
        <taxon>Gunneridae</taxon>
        <taxon>Pentapetalae</taxon>
        <taxon>asterids</taxon>
        <taxon>lamiids</taxon>
        <taxon>Lamiales</taxon>
        <taxon>Bignoniaceae</taxon>
        <taxon>Crescentiina</taxon>
        <taxon>Tabebuia alliance</taxon>
        <taxon>Handroanthus</taxon>
    </lineage>
</organism>
<proteinExistence type="predicted"/>
<accession>A0A2G9FWN7</accession>
<protein>
    <submittedName>
        <fullName evidence="1">Uncharacterized protein</fullName>
    </submittedName>
</protein>
<dbReference type="AlphaFoldDB" id="A0A2G9FWN7"/>
<dbReference type="Proteomes" id="UP000231279">
    <property type="component" value="Unassembled WGS sequence"/>
</dbReference>
<reference evidence="2" key="1">
    <citation type="journal article" date="2018" name="Gigascience">
        <title>Genome assembly of the Pink Ipe (Handroanthus impetiginosus, Bignoniaceae), a highly valued, ecologically keystone Neotropical timber forest tree.</title>
        <authorList>
            <person name="Silva-Junior O.B."/>
            <person name="Grattapaglia D."/>
            <person name="Novaes E."/>
            <person name="Collevatti R.G."/>
        </authorList>
    </citation>
    <scope>NUCLEOTIDE SEQUENCE [LARGE SCALE GENOMIC DNA]</scope>
    <source>
        <strain evidence="2">cv. UFG-1</strain>
    </source>
</reference>
<evidence type="ECO:0000313" key="2">
    <source>
        <dbReference type="Proteomes" id="UP000231279"/>
    </source>
</evidence>
<gene>
    <name evidence="1" type="ORF">CDL12_30067</name>
</gene>
<dbReference type="EMBL" id="NKXS01009662">
    <property type="protein sequence ID" value="PIM97463.1"/>
    <property type="molecule type" value="Genomic_DNA"/>
</dbReference>
<sequence>MACLGLKRPFSFKLSTVSLIASSRGVNWRPRDFAFSFETWNVGGNGLSSAHLRRVYEILR</sequence>
<comment type="caution">
    <text evidence="1">The sequence shown here is derived from an EMBL/GenBank/DDBJ whole genome shotgun (WGS) entry which is preliminary data.</text>
</comment>